<dbReference type="Proteomes" id="UP001321473">
    <property type="component" value="Unassembled WGS sequence"/>
</dbReference>
<feature type="region of interest" description="Disordered" evidence="1">
    <location>
        <begin position="1"/>
        <end position="20"/>
    </location>
</feature>
<dbReference type="EMBL" id="JARKHS020026351">
    <property type="protein sequence ID" value="KAK8766432.1"/>
    <property type="molecule type" value="Genomic_DNA"/>
</dbReference>
<dbReference type="Gene3D" id="4.10.410.10">
    <property type="entry name" value="Pancreatic trypsin inhibitor Kunitz domain"/>
    <property type="match status" value="1"/>
</dbReference>
<feature type="compositionally biased region" description="Basic residues" evidence="1">
    <location>
        <begin position="7"/>
        <end position="20"/>
    </location>
</feature>
<evidence type="ECO:0000313" key="3">
    <source>
        <dbReference type="Proteomes" id="UP001321473"/>
    </source>
</evidence>
<comment type="caution">
    <text evidence="2">The sequence shown here is derived from an EMBL/GenBank/DDBJ whole genome shotgun (WGS) entry which is preliminary data.</text>
</comment>
<protein>
    <recommendedName>
        <fullName evidence="4">BPTI/Kunitz inhibitor domain-containing protein</fullName>
    </recommendedName>
</protein>
<evidence type="ECO:0000313" key="2">
    <source>
        <dbReference type="EMBL" id="KAK8766432.1"/>
    </source>
</evidence>
<evidence type="ECO:0000256" key="1">
    <source>
        <dbReference type="SAM" id="MobiDB-lite"/>
    </source>
</evidence>
<dbReference type="GO" id="GO:0004867">
    <property type="term" value="F:serine-type endopeptidase inhibitor activity"/>
    <property type="evidence" value="ECO:0007669"/>
    <property type="project" value="InterPro"/>
</dbReference>
<organism evidence="2 3">
    <name type="scientific">Amblyomma americanum</name>
    <name type="common">Lone star tick</name>
    <dbReference type="NCBI Taxonomy" id="6943"/>
    <lineage>
        <taxon>Eukaryota</taxon>
        <taxon>Metazoa</taxon>
        <taxon>Ecdysozoa</taxon>
        <taxon>Arthropoda</taxon>
        <taxon>Chelicerata</taxon>
        <taxon>Arachnida</taxon>
        <taxon>Acari</taxon>
        <taxon>Parasitiformes</taxon>
        <taxon>Ixodida</taxon>
        <taxon>Ixodoidea</taxon>
        <taxon>Ixodidae</taxon>
        <taxon>Amblyomminae</taxon>
        <taxon>Amblyomma</taxon>
    </lineage>
</organism>
<reference evidence="2 3" key="1">
    <citation type="journal article" date="2023" name="Arcadia Sci">
        <title>De novo assembly of a long-read Amblyomma americanum tick genome.</title>
        <authorList>
            <person name="Chou S."/>
            <person name="Poskanzer K.E."/>
            <person name="Rollins M."/>
            <person name="Thuy-Boun P.S."/>
        </authorList>
    </citation>
    <scope>NUCLEOTIDE SEQUENCE [LARGE SCALE GENOMIC DNA]</scope>
    <source>
        <strain evidence="2">F_SG_1</strain>
        <tissue evidence="2">Salivary glands</tissue>
    </source>
</reference>
<accession>A0AAQ4DVE2</accession>
<keyword evidence="3" id="KW-1185">Reference proteome</keyword>
<sequence length="112" mass="13268">MAVSQGRHQHHQGTPLRRRKKKCHKVKSYFRFCDKGNDGYYFDGHQLKCLSVRAEEHFVCNTGPNRFATEEDCLRDCVRPHHKGNKCSISRELVPCEENHINVTWWFYDFGL</sequence>
<dbReference type="InterPro" id="IPR036880">
    <property type="entry name" value="Kunitz_BPTI_sf"/>
</dbReference>
<dbReference type="AlphaFoldDB" id="A0AAQ4DVE2"/>
<evidence type="ECO:0008006" key="4">
    <source>
        <dbReference type="Google" id="ProtNLM"/>
    </source>
</evidence>
<proteinExistence type="predicted"/>
<dbReference type="SUPFAM" id="SSF57362">
    <property type="entry name" value="BPTI-like"/>
    <property type="match status" value="1"/>
</dbReference>
<gene>
    <name evidence="2" type="ORF">V5799_006787</name>
</gene>
<name>A0AAQ4DVE2_AMBAM</name>